<protein>
    <recommendedName>
        <fullName evidence="3">Lipoprotein</fullName>
    </recommendedName>
</protein>
<evidence type="ECO:0008006" key="3">
    <source>
        <dbReference type="Google" id="ProtNLM"/>
    </source>
</evidence>
<organism evidence="1 2">
    <name type="scientific">Archangium gephyra</name>
    <dbReference type="NCBI Taxonomy" id="48"/>
    <lineage>
        <taxon>Bacteria</taxon>
        <taxon>Pseudomonadati</taxon>
        <taxon>Myxococcota</taxon>
        <taxon>Myxococcia</taxon>
        <taxon>Myxococcales</taxon>
        <taxon>Cystobacterineae</taxon>
        <taxon>Archangiaceae</taxon>
        <taxon>Archangium</taxon>
    </lineage>
</organism>
<reference evidence="1 2" key="1">
    <citation type="submission" date="2017-08" db="EMBL/GenBank/DDBJ databases">
        <title>Infants hospitalized years apart are colonized by the same room-sourced microbial strains.</title>
        <authorList>
            <person name="Brooks B."/>
            <person name="Olm M.R."/>
            <person name="Firek B.A."/>
            <person name="Baker R."/>
            <person name="Thomas B.C."/>
            <person name="Morowitz M.J."/>
            <person name="Banfield J.F."/>
        </authorList>
    </citation>
    <scope>NUCLEOTIDE SEQUENCE [LARGE SCALE GENOMIC DNA]</scope>
    <source>
        <strain evidence="1">S2_003_000_R2_14</strain>
    </source>
</reference>
<evidence type="ECO:0000313" key="2">
    <source>
        <dbReference type="Proteomes" id="UP000249061"/>
    </source>
</evidence>
<proteinExistence type="predicted"/>
<dbReference type="EMBL" id="QFQP01000058">
    <property type="protein sequence ID" value="PZR04414.1"/>
    <property type="molecule type" value="Genomic_DNA"/>
</dbReference>
<comment type="caution">
    <text evidence="1">The sequence shown here is derived from an EMBL/GenBank/DDBJ whole genome shotgun (WGS) entry which is preliminary data.</text>
</comment>
<dbReference type="Proteomes" id="UP000249061">
    <property type="component" value="Unassembled WGS sequence"/>
</dbReference>
<gene>
    <name evidence="1" type="ORF">DI536_34215</name>
</gene>
<dbReference type="AlphaFoldDB" id="A0A2W5UMC8"/>
<accession>A0A2W5UMC8</accession>
<evidence type="ECO:0000313" key="1">
    <source>
        <dbReference type="EMBL" id="PZR04414.1"/>
    </source>
</evidence>
<name>A0A2W5UMC8_9BACT</name>
<dbReference type="PROSITE" id="PS51257">
    <property type="entry name" value="PROKAR_LIPOPROTEIN"/>
    <property type="match status" value="1"/>
</dbReference>
<sequence length="397" mass="41853">MTRLLLVSFIALAGCEAPNVFPGADVRQNTRLARIEGNVVVSSSARGKVVLFLYDAARPPPPTGTGRPLTFTVVARDALFANAADGEVGPFTAPYAFSLRAPGRYLIRAFVDANDDFIPWYGVTADVTAGDVGGGAVDPVTRQPRVIEVGIDEAGNPTPALGVAVSISDTARVPLDRPIFTVSGGQESATLGTTPLVLELQSTPISEGVMQQPAPAFLVRFVDDDRDGVPDDANGDGVPEVWPRVVVRKVRSAEDVLTDENDLDGNGIVDAEGEDYEHVNPANGETIPKDGKPDVVVLAAGFDVGDYAAVLLDDMGRVKQTPTPLTRLKLVVRPRALDASTPASPGVLKLMPIGTYAITVIQETGQTWRVPNELAPAFAEAAGLPIVATQSFVLQVQ</sequence>